<dbReference type="InterPro" id="IPR000719">
    <property type="entry name" value="Prot_kinase_dom"/>
</dbReference>
<dbReference type="InterPro" id="IPR053215">
    <property type="entry name" value="TKL_Ser/Thr_kinase"/>
</dbReference>
<dbReference type="RefSeq" id="XP_068346148.1">
    <property type="nucleotide sequence ID" value="XM_068513349.1"/>
</dbReference>
<dbReference type="SUPFAM" id="SSF56112">
    <property type="entry name" value="Protein kinase-like (PK-like)"/>
    <property type="match status" value="1"/>
</dbReference>
<organism evidence="2 3">
    <name type="scientific">Tritrichomonas foetus</name>
    <dbReference type="NCBI Taxonomy" id="1144522"/>
    <lineage>
        <taxon>Eukaryota</taxon>
        <taxon>Metamonada</taxon>
        <taxon>Parabasalia</taxon>
        <taxon>Tritrichomonadida</taxon>
        <taxon>Tritrichomonadidae</taxon>
        <taxon>Tritrichomonas</taxon>
    </lineage>
</organism>
<dbReference type="Gene3D" id="1.25.40.10">
    <property type="entry name" value="Tetratricopeptide repeat domain"/>
    <property type="match status" value="1"/>
</dbReference>
<keyword evidence="3" id="KW-1185">Reference proteome</keyword>
<gene>
    <name evidence="2" type="ORF">TRFO_40684</name>
</gene>
<dbReference type="InterPro" id="IPR011009">
    <property type="entry name" value="Kinase-like_dom_sf"/>
</dbReference>
<feature type="domain" description="Protein kinase" evidence="1">
    <location>
        <begin position="103"/>
        <end position="423"/>
    </location>
</feature>
<dbReference type="Proteomes" id="UP000179807">
    <property type="component" value="Unassembled WGS sequence"/>
</dbReference>
<dbReference type="Pfam" id="PF00069">
    <property type="entry name" value="Pkinase"/>
    <property type="match status" value="1"/>
</dbReference>
<name>A0A1J4J5T6_9EUKA</name>
<protein>
    <recommendedName>
        <fullName evidence="1">Protein kinase domain-containing protein</fullName>
    </recommendedName>
</protein>
<dbReference type="SMART" id="SM00220">
    <property type="entry name" value="S_TKc"/>
    <property type="match status" value="1"/>
</dbReference>
<evidence type="ECO:0000313" key="2">
    <source>
        <dbReference type="EMBL" id="OHS93011.1"/>
    </source>
</evidence>
<dbReference type="GeneID" id="94848053"/>
<dbReference type="PROSITE" id="PS50011">
    <property type="entry name" value="PROTEIN_KINASE_DOM"/>
    <property type="match status" value="1"/>
</dbReference>
<dbReference type="VEuPathDB" id="TrichDB:TRFO_40684"/>
<dbReference type="OrthoDB" id="4062651at2759"/>
<dbReference type="AlphaFoldDB" id="A0A1J4J5T6"/>
<dbReference type="SUPFAM" id="SSF81901">
    <property type="entry name" value="HCP-like"/>
    <property type="match status" value="1"/>
</dbReference>
<evidence type="ECO:0000259" key="1">
    <source>
        <dbReference type="PROSITE" id="PS50011"/>
    </source>
</evidence>
<comment type="caution">
    <text evidence="2">The sequence shown here is derived from an EMBL/GenBank/DDBJ whole genome shotgun (WGS) entry which is preliminary data.</text>
</comment>
<accession>A0A1J4J5T6</accession>
<dbReference type="GO" id="GO:0005524">
    <property type="term" value="F:ATP binding"/>
    <property type="evidence" value="ECO:0007669"/>
    <property type="project" value="InterPro"/>
</dbReference>
<dbReference type="GO" id="GO:0004672">
    <property type="term" value="F:protein kinase activity"/>
    <property type="evidence" value="ECO:0007669"/>
    <property type="project" value="InterPro"/>
</dbReference>
<dbReference type="Gene3D" id="1.10.510.10">
    <property type="entry name" value="Transferase(Phosphotransferase) domain 1"/>
    <property type="match status" value="1"/>
</dbReference>
<dbReference type="PANTHER" id="PTHR45756">
    <property type="entry name" value="PALMITOYLTRANSFERASE"/>
    <property type="match status" value="1"/>
</dbReference>
<reference evidence="2" key="1">
    <citation type="submission" date="2016-10" db="EMBL/GenBank/DDBJ databases">
        <authorList>
            <person name="Benchimol M."/>
            <person name="Almeida L.G."/>
            <person name="Vasconcelos A.T."/>
            <person name="Perreira-Neves A."/>
            <person name="Rosa I.A."/>
            <person name="Tasca T."/>
            <person name="Bogo M.R."/>
            <person name="de Souza W."/>
        </authorList>
    </citation>
    <scope>NUCLEOTIDE SEQUENCE [LARGE SCALE GENOMIC DNA]</scope>
    <source>
        <strain evidence="2">K</strain>
    </source>
</reference>
<dbReference type="EMBL" id="MLAK01001444">
    <property type="protein sequence ID" value="OHS93011.1"/>
    <property type="molecule type" value="Genomic_DNA"/>
</dbReference>
<sequence length="444" mass="51077">MYTFINLTNPKINYSKSSLPVFSFIFQMSDEVVEECEVDIFSTLPPKAKHLIQYAEVGNPEFMVEIGDNFRNGINGFPQDDSFAVKYYKLAADYMNEDGLFKYANMLAEGLGCDRDLYLAKRIYSAIPKTSKYFNDARTAKLSLSQKMFISVKQVDQNTGELETGEKVIVTKSAIPLIVMDVDLCHFFELATPPLFLRYFGESKNGYDRNCVWGPISRYYTLKDAMFDEINGKENPLFNPTTKSKIIYGIANSMKILHDFGIWHCDLNPSNIYLNEDYEPVLFNMCYSMQSLKSNKFMEISYDVPVGQNMSRVFWSPELLITVGTGFEPSYDVYSFAMIVYALFNKFVFNASNGSYIGPPNAKKVTLLDLLEMINDGKRFERPKSMNDPAWSLVTMCWANDKERRPTFQDIVHYLDNTPVHFMGTDKNELKKYMEKLKTMNANE</sequence>
<dbReference type="PANTHER" id="PTHR45756:SF1">
    <property type="entry name" value="PROTEIN KINASE DOMAIN CONTAINING PROTEIN"/>
    <property type="match status" value="1"/>
</dbReference>
<dbReference type="InterPro" id="IPR011990">
    <property type="entry name" value="TPR-like_helical_dom_sf"/>
</dbReference>
<proteinExistence type="predicted"/>
<evidence type="ECO:0000313" key="3">
    <source>
        <dbReference type="Proteomes" id="UP000179807"/>
    </source>
</evidence>